<keyword evidence="3" id="KW-1185">Reference proteome</keyword>
<organism evidence="2 3">
    <name type="scientific">Funneliformis mosseae</name>
    <name type="common">Endomycorrhizal fungus</name>
    <name type="synonym">Glomus mosseae</name>
    <dbReference type="NCBI Taxonomy" id="27381"/>
    <lineage>
        <taxon>Eukaryota</taxon>
        <taxon>Fungi</taxon>
        <taxon>Fungi incertae sedis</taxon>
        <taxon>Mucoromycota</taxon>
        <taxon>Glomeromycotina</taxon>
        <taxon>Glomeromycetes</taxon>
        <taxon>Glomerales</taxon>
        <taxon>Glomeraceae</taxon>
        <taxon>Funneliformis</taxon>
    </lineage>
</organism>
<keyword evidence="1" id="KW-0175">Coiled coil</keyword>
<reference evidence="2" key="1">
    <citation type="submission" date="2021-06" db="EMBL/GenBank/DDBJ databases">
        <authorList>
            <person name="Kallberg Y."/>
            <person name="Tangrot J."/>
            <person name="Rosling A."/>
        </authorList>
    </citation>
    <scope>NUCLEOTIDE SEQUENCE</scope>
    <source>
        <strain evidence="2">87-6 pot B 2015</strain>
    </source>
</reference>
<gene>
    <name evidence="2" type="ORF">FMOSSE_LOCUS15705</name>
</gene>
<evidence type="ECO:0000313" key="3">
    <source>
        <dbReference type="Proteomes" id="UP000789375"/>
    </source>
</evidence>
<dbReference type="AlphaFoldDB" id="A0A9N9IF66"/>
<evidence type="ECO:0000256" key="1">
    <source>
        <dbReference type="SAM" id="Coils"/>
    </source>
</evidence>
<proteinExistence type="predicted"/>
<feature type="coiled-coil region" evidence="1">
    <location>
        <begin position="106"/>
        <end position="133"/>
    </location>
</feature>
<sequence length="315" mass="35744">EMTSLEVTELQNCTIQILNKFSDFQRIKFEIQDNFIKKKISQISKQNEEFRNAIYKSVTHTCSIRFNTEDLIDLIECCEDDDIDNYDLLELLRSLLSGFRKDKENVLLLTKQLKKVKEDLTKINNEIFKYEAEKAKQIKDSATNLANGGLAVVRIGTLAVIAKIAAVPFTSGASLAVSAAAIEFDAVALDVGAMAYVGSSAVADALSITDTYLDYKLESVREVLSQVLRELQNGIENIILGNTSHFENGWEGQMIEIEYFINKLISQYGKERLTKPFVKRMAPKAEKTRKDLKKYIEVMQQTLRPNSRREIYSLS</sequence>
<protein>
    <submittedName>
        <fullName evidence="2">15773_t:CDS:1</fullName>
    </submittedName>
</protein>
<evidence type="ECO:0000313" key="2">
    <source>
        <dbReference type="EMBL" id="CAG8732408.1"/>
    </source>
</evidence>
<dbReference type="EMBL" id="CAJVPP010017387">
    <property type="protein sequence ID" value="CAG8732408.1"/>
    <property type="molecule type" value="Genomic_DNA"/>
</dbReference>
<accession>A0A9N9IF66</accession>
<comment type="caution">
    <text evidence="2">The sequence shown here is derived from an EMBL/GenBank/DDBJ whole genome shotgun (WGS) entry which is preliminary data.</text>
</comment>
<name>A0A9N9IF66_FUNMO</name>
<feature type="non-terminal residue" evidence="2">
    <location>
        <position position="315"/>
    </location>
</feature>
<dbReference type="Proteomes" id="UP000789375">
    <property type="component" value="Unassembled WGS sequence"/>
</dbReference>